<dbReference type="STRING" id="7370.A0A1I8NGI5"/>
<evidence type="ECO:0000256" key="1">
    <source>
        <dbReference type="ARBA" id="ARBA00007218"/>
    </source>
</evidence>
<evidence type="ECO:0000313" key="3">
    <source>
        <dbReference type="EnsemblMetazoa" id="MDOA014910-PA"/>
    </source>
</evidence>
<organism evidence="3">
    <name type="scientific">Musca domestica</name>
    <name type="common">House fly</name>
    <dbReference type="NCBI Taxonomy" id="7370"/>
    <lineage>
        <taxon>Eukaryota</taxon>
        <taxon>Metazoa</taxon>
        <taxon>Ecdysozoa</taxon>
        <taxon>Arthropoda</taxon>
        <taxon>Hexapoda</taxon>
        <taxon>Insecta</taxon>
        <taxon>Pterygota</taxon>
        <taxon>Neoptera</taxon>
        <taxon>Endopterygota</taxon>
        <taxon>Diptera</taxon>
        <taxon>Brachycera</taxon>
        <taxon>Muscomorpha</taxon>
        <taxon>Muscoidea</taxon>
        <taxon>Muscidae</taxon>
        <taxon>Musca</taxon>
    </lineage>
</organism>
<sequence length="476" mass="52939">MESELDVIDSLNALSYQGKCLQNDELTRALEGGTRSPEFREVVAWLAQELHILRKTDESVSKDCDDPSEFAMELSAMLKELGCPYSFFVTGPLSDRFESREHRLQLLDYLITELMTTKMYMKLKPAEQAYVIPKTETNTAKALEQLTKDLGLGKPPENITAKAFFDKLNFKLEEVMRTMKPGVVNEPLFRNTKSLSDKQWEQLEDIHRDLDEEYNLRRQMLLTRLDVTIQSFMWSDKMKSREKEIDEKFQKKLLELERYKYGGMETDIVALLAARADLAIIEKTSSANVRKNTGSKIHKHVIGRVPDRGGRAHEHAPPPPEMPSWQQQRSSGPQGGGNFRGGRGGGGGGGRGGQGGGRGGQGGGGGGGHWQQYTSQPQRQGHQQNQQHNQYQSQPQQQQQQQQHWVQGSGRVQGTGWSQGGNDNYRGGDRGGDNYNRGGGGGGGDNYNRGGDNYNRGGGGGGGHRGHSNYNRGGRR</sequence>
<dbReference type="InterPro" id="IPR018797">
    <property type="entry name" value="FAM98"/>
</dbReference>
<feature type="region of interest" description="Disordered" evidence="2">
    <location>
        <begin position="291"/>
        <end position="476"/>
    </location>
</feature>
<reference evidence="3" key="1">
    <citation type="submission" date="2020-05" db="UniProtKB">
        <authorList>
            <consortium name="EnsemblMetazoa"/>
        </authorList>
    </citation>
    <scope>IDENTIFICATION</scope>
    <source>
        <strain evidence="3">Aabys</strain>
    </source>
</reference>
<dbReference type="eggNOG" id="KOG3973">
    <property type="taxonomic scope" value="Eukaryota"/>
</dbReference>
<dbReference type="Pfam" id="PF10239">
    <property type="entry name" value="DUF2465"/>
    <property type="match status" value="1"/>
</dbReference>
<feature type="compositionally biased region" description="Low complexity" evidence="2">
    <location>
        <begin position="446"/>
        <end position="455"/>
    </location>
</feature>
<dbReference type="PANTHER" id="PTHR31353">
    <property type="entry name" value="FAM98"/>
    <property type="match status" value="1"/>
</dbReference>
<feature type="compositionally biased region" description="Low complexity" evidence="2">
    <location>
        <begin position="375"/>
        <end position="403"/>
    </location>
</feature>
<feature type="compositionally biased region" description="Gly residues" evidence="2">
    <location>
        <begin position="333"/>
        <end position="369"/>
    </location>
</feature>
<dbReference type="PANTHER" id="PTHR31353:SF1">
    <property type="entry name" value="PROTEIN FAM98B"/>
    <property type="match status" value="1"/>
</dbReference>
<dbReference type="EnsemblMetazoa" id="MDOA014910-RA">
    <property type="protein sequence ID" value="MDOA014910-PA"/>
    <property type="gene ID" value="MDOA014910"/>
</dbReference>
<dbReference type="VEuPathDB" id="VectorBase:MDOMA2_011379"/>
<dbReference type="VEuPathDB" id="VectorBase:MDOA014910"/>
<proteinExistence type="inferred from homology"/>
<dbReference type="AlphaFoldDB" id="A0A1I8NGI5"/>
<feature type="compositionally biased region" description="Basic and acidic residues" evidence="2">
    <location>
        <begin position="305"/>
        <end position="316"/>
    </location>
</feature>
<dbReference type="GO" id="GO:0072669">
    <property type="term" value="C:tRNA-splicing ligase complex"/>
    <property type="evidence" value="ECO:0007669"/>
    <property type="project" value="TreeGrafter"/>
</dbReference>
<protein>
    <submittedName>
        <fullName evidence="3">Uncharacterized protein</fullName>
    </submittedName>
</protein>
<comment type="similarity">
    <text evidence="1">Belongs to the FAM98 family.</text>
</comment>
<name>A0A1I8NGI5_MUSDO</name>
<accession>A0A1I8NGI5</accession>
<evidence type="ECO:0000256" key="2">
    <source>
        <dbReference type="SAM" id="MobiDB-lite"/>
    </source>
</evidence>